<keyword evidence="1" id="KW-0472">Membrane</keyword>
<feature type="transmembrane region" description="Helical" evidence="1">
    <location>
        <begin position="62"/>
        <end position="83"/>
    </location>
</feature>
<sequence length="156" mass="17856">MARARPLHCASARSLLTSPLRNGVARTRHLGRPGAPPTENFLIKKRRARTRHLGRAAAWSRLIRLLGFLSNFIAFLVLLSFPWPESDEVKADSSEKDRVQIHVRRRSGRNVRNIHEDDAMKNQRILEMEDLELLLKVSLIRTLSTKQEILDDSSSN</sequence>
<name>A0ABU6S8E3_9FABA</name>
<organism evidence="2 3">
    <name type="scientific">Stylosanthes scabra</name>
    <dbReference type="NCBI Taxonomy" id="79078"/>
    <lineage>
        <taxon>Eukaryota</taxon>
        <taxon>Viridiplantae</taxon>
        <taxon>Streptophyta</taxon>
        <taxon>Embryophyta</taxon>
        <taxon>Tracheophyta</taxon>
        <taxon>Spermatophyta</taxon>
        <taxon>Magnoliopsida</taxon>
        <taxon>eudicotyledons</taxon>
        <taxon>Gunneridae</taxon>
        <taxon>Pentapetalae</taxon>
        <taxon>rosids</taxon>
        <taxon>fabids</taxon>
        <taxon>Fabales</taxon>
        <taxon>Fabaceae</taxon>
        <taxon>Papilionoideae</taxon>
        <taxon>50 kb inversion clade</taxon>
        <taxon>dalbergioids sensu lato</taxon>
        <taxon>Dalbergieae</taxon>
        <taxon>Pterocarpus clade</taxon>
        <taxon>Stylosanthes</taxon>
    </lineage>
</organism>
<evidence type="ECO:0000313" key="3">
    <source>
        <dbReference type="Proteomes" id="UP001341840"/>
    </source>
</evidence>
<dbReference type="EMBL" id="JASCZI010060487">
    <property type="protein sequence ID" value="MED6132745.1"/>
    <property type="molecule type" value="Genomic_DNA"/>
</dbReference>
<gene>
    <name evidence="2" type="ORF">PIB30_021717</name>
</gene>
<keyword evidence="1" id="KW-1133">Transmembrane helix</keyword>
<protein>
    <submittedName>
        <fullName evidence="2">Uncharacterized protein</fullName>
    </submittedName>
</protein>
<keyword evidence="3" id="KW-1185">Reference proteome</keyword>
<proteinExistence type="predicted"/>
<reference evidence="2 3" key="1">
    <citation type="journal article" date="2023" name="Plants (Basel)">
        <title>Bridging the Gap: Combining Genomics and Transcriptomics Approaches to Understand Stylosanthes scabra, an Orphan Legume from the Brazilian Caatinga.</title>
        <authorList>
            <person name="Ferreira-Neto J.R.C."/>
            <person name="da Silva M.D."/>
            <person name="Binneck E."/>
            <person name="de Melo N.F."/>
            <person name="da Silva R.H."/>
            <person name="de Melo A.L.T.M."/>
            <person name="Pandolfi V."/>
            <person name="Bustamante F.O."/>
            <person name="Brasileiro-Vidal A.C."/>
            <person name="Benko-Iseppon A.M."/>
        </authorList>
    </citation>
    <scope>NUCLEOTIDE SEQUENCE [LARGE SCALE GENOMIC DNA]</scope>
    <source>
        <tissue evidence="2">Leaves</tissue>
    </source>
</reference>
<keyword evidence="1" id="KW-0812">Transmembrane</keyword>
<accession>A0ABU6S8E3</accession>
<dbReference type="Proteomes" id="UP001341840">
    <property type="component" value="Unassembled WGS sequence"/>
</dbReference>
<evidence type="ECO:0000313" key="2">
    <source>
        <dbReference type="EMBL" id="MED6132745.1"/>
    </source>
</evidence>
<comment type="caution">
    <text evidence="2">The sequence shown here is derived from an EMBL/GenBank/DDBJ whole genome shotgun (WGS) entry which is preliminary data.</text>
</comment>
<evidence type="ECO:0000256" key="1">
    <source>
        <dbReference type="SAM" id="Phobius"/>
    </source>
</evidence>